<dbReference type="Pfam" id="PF13456">
    <property type="entry name" value="RVT_3"/>
    <property type="match status" value="1"/>
</dbReference>
<dbReference type="PANTHER" id="PTHR47723:SF21">
    <property type="entry name" value="POLYNUCLEOTIDYL TRANSFERASE, RIBONUCLEASE H-LIKE SUPERFAMILY PROTEIN"/>
    <property type="match status" value="1"/>
</dbReference>
<gene>
    <name evidence="2" type="ORF">Ddye_029807</name>
</gene>
<dbReference type="InterPro" id="IPR053151">
    <property type="entry name" value="RNase_H-like"/>
</dbReference>
<organism evidence="2 3">
    <name type="scientific">Dipteronia dyeriana</name>
    <dbReference type="NCBI Taxonomy" id="168575"/>
    <lineage>
        <taxon>Eukaryota</taxon>
        <taxon>Viridiplantae</taxon>
        <taxon>Streptophyta</taxon>
        <taxon>Embryophyta</taxon>
        <taxon>Tracheophyta</taxon>
        <taxon>Spermatophyta</taxon>
        <taxon>Magnoliopsida</taxon>
        <taxon>eudicotyledons</taxon>
        <taxon>Gunneridae</taxon>
        <taxon>Pentapetalae</taxon>
        <taxon>rosids</taxon>
        <taxon>malvids</taxon>
        <taxon>Sapindales</taxon>
        <taxon>Sapindaceae</taxon>
        <taxon>Hippocastanoideae</taxon>
        <taxon>Acereae</taxon>
        <taxon>Dipteronia</taxon>
    </lineage>
</organism>
<accession>A0AAD9TF40</accession>
<dbReference type="InterPro" id="IPR002156">
    <property type="entry name" value="RNaseH_domain"/>
</dbReference>
<reference evidence="2" key="1">
    <citation type="journal article" date="2023" name="Plant J.">
        <title>Genome sequences and population genomics provide insights into the demographic history, inbreeding, and mutation load of two 'living fossil' tree species of Dipteronia.</title>
        <authorList>
            <person name="Feng Y."/>
            <person name="Comes H.P."/>
            <person name="Chen J."/>
            <person name="Zhu S."/>
            <person name="Lu R."/>
            <person name="Zhang X."/>
            <person name="Li P."/>
            <person name="Qiu J."/>
            <person name="Olsen K.M."/>
            <person name="Qiu Y."/>
        </authorList>
    </citation>
    <scope>NUCLEOTIDE SEQUENCE</scope>
    <source>
        <strain evidence="2">KIB01</strain>
    </source>
</reference>
<evidence type="ECO:0000313" key="2">
    <source>
        <dbReference type="EMBL" id="KAK2635015.1"/>
    </source>
</evidence>
<dbReference type="PANTHER" id="PTHR47723">
    <property type="entry name" value="OS05G0353850 PROTEIN"/>
    <property type="match status" value="1"/>
</dbReference>
<dbReference type="AlphaFoldDB" id="A0AAD9TF40"/>
<feature type="domain" description="RNase H type-1" evidence="1">
    <location>
        <begin position="1"/>
        <end position="82"/>
    </location>
</feature>
<evidence type="ECO:0000313" key="3">
    <source>
        <dbReference type="Proteomes" id="UP001280121"/>
    </source>
</evidence>
<protein>
    <recommendedName>
        <fullName evidence="1">RNase H type-1 domain-containing protein</fullName>
    </recommendedName>
</protein>
<evidence type="ECO:0000259" key="1">
    <source>
        <dbReference type="Pfam" id="PF13456"/>
    </source>
</evidence>
<keyword evidence="3" id="KW-1185">Reference proteome</keyword>
<dbReference type="GO" id="GO:0004523">
    <property type="term" value="F:RNA-DNA hybrid ribonuclease activity"/>
    <property type="evidence" value="ECO:0007669"/>
    <property type="project" value="InterPro"/>
</dbReference>
<dbReference type="GO" id="GO:0003676">
    <property type="term" value="F:nucleic acid binding"/>
    <property type="evidence" value="ECO:0007669"/>
    <property type="project" value="InterPro"/>
</dbReference>
<name>A0AAD9TF40_9ROSI</name>
<comment type="caution">
    <text evidence="2">The sequence shown here is derived from an EMBL/GenBank/DDBJ whole genome shotgun (WGS) entry which is preliminary data.</text>
</comment>
<dbReference type="EMBL" id="JANJYI010000009">
    <property type="protein sequence ID" value="KAK2635015.1"/>
    <property type="molecule type" value="Genomic_DNA"/>
</dbReference>
<proteinExistence type="predicted"/>
<sequence length="100" mass="10528">MAEAMALLLGTTFVEDAGLLPAVVEFDALGVLKLVDTGNPTSAYIELVLQGILACMQHGAVGTMSFVTRKANAVAHTLSKLASTITNDSFLLKNYPQCVD</sequence>
<dbReference type="Proteomes" id="UP001280121">
    <property type="component" value="Unassembled WGS sequence"/>
</dbReference>